<evidence type="ECO:0000256" key="6">
    <source>
        <dbReference type="ARBA" id="ARBA00022989"/>
    </source>
</evidence>
<dbReference type="GO" id="GO:0005484">
    <property type="term" value="F:SNAP receptor activity"/>
    <property type="evidence" value="ECO:0007669"/>
    <property type="project" value="InterPro"/>
</dbReference>
<comment type="subcellular location">
    <subcellularLocation>
        <location evidence="1">Endoplasmic reticulum membrane</location>
        <topology evidence="1">Single-pass type IV membrane protein</topology>
    </subcellularLocation>
</comment>
<feature type="transmembrane region" description="Helical" evidence="11">
    <location>
        <begin position="195"/>
        <end position="212"/>
    </location>
</feature>
<feature type="coiled-coil region" evidence="10">
    <location>
        <begin position="41"/>
        <end position="77"/>
    </location>
</feature>
<feature type="domain" description="Sec20 C-terminal" evidence="12">
    <location>
        <begin position="126"/>
        <end position="216"/>
    </location>
</feature>
<dbReference type="Proteomes" id="UP000887013">
    <property type="component" value="Unassembled WGS sequence"/>
</dbReference>
<keyword evidence="6 11" id="KW-1133">Transmembrane helix</keyword>
<evidence type="ECO:0000313" key="13">
    <source>
        <dbReference type="EMBL" id="GFU34431.1"/>
    </source>
</evidence>
<evidence type="ECO:0000256" key="11">
    <source>
        <dbReference type="SAM" id="Phobius"/>
    </source>
</evidence>
<dbReference type="GO" id="GO:0005789">
    <property type="term" value="C:endoplasmic reticulum membrane"/>
    <property type="evidence" value="ECO:0007669"/>
    <property type="project" value="UniProtKB-SubCell"/>
</dbReference>
<dbReference type="PANTHER" id="PTHR12825:SF0">
    <property type="entry name" value="VESICLE TRANSPORT PROTEIN SEC20"/>
    <property type="match status" value="1"/>
</dbReference>
<dbReference type="CDD" id="cd15865">
    <property type="entry name" value="SNARE_SEC20"/>
    <property type="match status" value="1"/>
</dbReference>
<evidence type="ECO:0000259" key="12">
    <source>
        <dbReference type="Pfam" id="PF03908"/>
    </source>
</evidence>
<organism evidence="13 14">
    <name type="scientific">Nephila pilipes</name>
    <name type="common">Giant wood spider</name>
    <name type="synonym">Nephila maculata</name>
    <dbReference type="NCBI Taxonomy" id="299642"/>
    <lineage>
        <taxon>Eukaryota</taxon>
        <taxon>Metazoa</taxon>
        <taxon>Ecdysozoa</taxon>
        <taxon>Arthropoda</taxon>
        <taxon>Chelicerata</taxon>
        <taxon>Arachnida</taxon>
        <taxon>Araneae</taxon>
        <taxon>Araneomorphae</taxon>
        <taxon>Entelegynae</taxon>
        <taxon>Araneoidea</taxon>
        <taxon>Nephilidae</taxon>
        <taxon>Nephila</taxon>
    </lineage>
</organism>
<accession>A0A8X6QNI9</accession>
<evidence type="ECO:0000256" key="8">
    <source>
        <dbReference type="ARBA" id="ARBA00023136"/>
    </source>
</evidence>
<evidence type="ECO:0000256" key="4">
    <source>
        <dbReference type="ARBA" id="ARBA00022824"/>
    </source>
</evidence>
<gene>
    <name evidence="13" type="primary">BNIP1</name>
    <name evidence="13" type="ORF">NPIL_251361</name>
</gene>
<dbReference type="InterPro" id="IPR005606">
    <property type="entry name" value="Sec20"/>
</dbReference>
<keyword evidence="5" id="KW-0931">ER-Golgi transport</keyword>
<reference evidence="13" key="1">
    <citation type="submission" date="2020-08" db="EMBL/GenBank/DDBJ databases">
        <title>Multicomponent nature underlies the extraordinary mechanical properties of spider dragline silk.</title>
        <authorList>
            <person name="Kono N."/>
            <person name="Nakamura H."/>
            <person name="Mori M."/>
            <person name="Yoshida Y."/>
            <person name="Ohtoshi R."/>
            <person name="Malay A.D."/>
            <person name="Moran D.A.P."/>
            <person name="Tomita M."/>
            <person name="Numata K."/>
            <person name="Arakawa K."/>
        </authorList>
    </citation>
    <scope>NUCLEOTIDE SEQUENCE</scope>
</reference>
<keyword evidence="4" id="KW-0256">Endoplasmic reticulum</keyword>
<dbReference type="GO" id="GO:0006890">
    <property type="term" value="P:retrograde vesicle-mediated transport, Golgi to endoplasmic reticulum"/>
    <property type="evidence" value="ECO:0007669"/>
    <property type="project" value="InterPro"/>
</dbReference>
<dbReference type="InterPro" id="IPR056173">
    <property type="entry name" value="Sec20_C"/>
</dbReference>
<evidence type="ECO:0000256" key="9">
    <source>
        <dbReference type="ARBA" id="ARBA00037934"/>
    </source>
</evidence>
<dbReference type="EMBL" id="BMAW01130289">
    <property type="protein sequence ID" value="GFU34431.1"/>
    <property type="molecule type" value="Genomic_DNA"/>
</dbReference>
<evidence type="ECO:0000256" key="3">
    <source>
        <dbReference type="ARBA" id="ARBA00022692"/>
    </source>
</evidence>
<evidence type="ECO:0000256" key="2">
    <source>
        <dbReference type="ARBA" id="ARBA00022448"/>
    </source>
</evidence>
<keyword evidence="7 10" id="KW-0175">Coiled coil</keyword>
<dbReference type="OrthoDB" id="46868at2759"/>
<name>A0A8X6QNI9_NEPPI</name>
<keyword evidence="2" id="KW-0813">Transport</keyword>
<evidence type="ECO:0000256" key="5">
    <source>
        <dbReference type="ARBA" id="ARBA00022892"/>
    </source>
</evidence>
<comment type="similarity">
    <text evidence="9">Belongs to the SEC20 family.</text>
</comment>
<evidence type="ECO:0000313" key="14">
    <source>
        <dbReference type="Proteomes" id="UP000887013"/>
    </source>
</evidence>
<protein>
    <recommendedName>
        <fullName evidence="12">Sec20 C-terminal domain-containing protein</fullName>
    </recommendedName>
</protein>
<dbReference type="Pfam" id="PF03908">
    <property type="entry name" value="Sec20"/>
    <property type="match status" value="1"/>
</dbReference>
<evidence type="ECO:0000256" key="1">
    <source>
        <dbReference type="ARBA" id="ARBA00004163"/>
    </source>
</evidence>
<proteinExistence type="inferred from homology"/>
<dbReference type="AlphaFoldDB" id="A0A8X6QNI9"/>
<evidence type="ECO:0000256" key="7">
    <source>
        <dbReference type="ARBA" id="ARBA00023054"/>
    </source>
</evidence>
<keyword evidence="14" id="KW-1185">Reference proteome</keyword>
<evidence type="ECO:0000256" key="10">
    <source>
        <dbReference type="SAM" id="Coils"/>
    </source>
</evidence>
<comment type="caution">
    <text evidence="13">The sequence shown here is derived from an EMBL/GenBank/DDBJ whole genome shotgun (WGS) entry which is preliminary data.</text>
</comment>
<sequence length="217" mass="24904">MIQQDIVKSDLQVKALVQDIRECSGPVDLLNILNIKVSESMKSMKLAIEELEVHAREQDKENDKHTLLKDVEKYQKQYAANQFALRKSNLATQALLDKQTKEELFERSTAAARKRTRADKESLSKQASSITDNLLAIKNMMATQVKQSEESLHTLFGSNQMVTNTQEEFKTMGSVIHQSKTLLQKYGRREVTDKVLIVFAVIFFITCVFYIVQKRLF</sequence>
<dbReference type="PANTHER" id="PTHR12825">
    <property type="entry name" value="BNIP1-RELATED"/>
    <property type="match status" value="1"/>
</dbReference>
<dbReference type="GO" id="GO:0031201">
    <property type="term" value="C:SNARE complex"/>
    <property type="evidence" value="ECO:0007669"/>
    <property type="project" value="TreeGrafter"/>
</dbReference>
<keyword evidence="8 11" id="KW-0472">Membrane</keyword>
<keyword evidence="3 11" id="KW-0812">Transmembrane</keyword>